<comment type="similarity">
    <text evidence="1">Belongs to the GET4 family.</text>
</comment>
<keyword evidence="3" id="KW-1185">Reference proteome</keyword>
<dbReference type="Gene3D" id="1.25.40.10">
    <property type="entry name" value="Tetratricopeptide repeat domain"/>
    <property type="match status" value="1"/>
</dbReference>
<gene>
    <name evidence="2" type="ORF">THASP1DRAFT_3220</name>
</gene>
<dbReference type="InterPro" id="IPR007317">
    <property type="entry name" value="GET4"/>
</dbReference>
<feature type="non-terminal residue" evidence="2">
    <location>
        <position position="167"/>
    </location>
</feature>
<dbReference type="EMBL" id="KZ992481">
    <property type="protein sequence ID" value="RKP09912.1"/>
    <property type="molecule type" value="Genomic_DNA"/>
</dbReference>
<name>A0A4P9XV79_9FUNG</name>
<sequence length="167" mass="18585">MAKNGTSNVLLKLKASVEEGKYYEAHQMYRSVCNRYVKAKNYDKAVRLLASGARVLLDHEQYGSGVDLALYLVEVYASAEFPVDKKRLGLIVELIDRIPTNVQSRKQLIAASILWTAKASGTPSGNAELHDHVGALYWKEGDFAEAERHFFLGTTEGAAAWGEMLYE</sequence>
<dbReference type="PANTHER" id="PTHR12875">
    <property type="entry name" value="GOLGI TO ER TRAFFIC PROTEIN 4 HOMOLOG"/>
    <property type="match status" value="1"/>
</dbReference>
<dbReference type="Pfam" id="PF04190">
    <property type="entry name" value="GET4"/>
    <property type="match status" value="1"/>
</dbReference>
<proteinExistence type="inferred from homology"/>
<accession>A0A4P9XV79</accession>
<evidence type="ECO:0000313" key="3">
    <source>
        <dbReference type="Proteomes" id="UP000271241"/>
    </source>
</evidence>
<dbReference type="GO" id="GO:0045048">
    <property type="term" value="P:protein insertion into ER membrane"/>
    <property type="evidence" value="ECO:0007669"/>
    <property type="project" value="InterPro"/>
</dbReference>
<reference evidence="3" key="1">
    <citation type="journal article" date="2018" name="Nat. Microbiol.">
        <title>Leveraging single-cell genomics to expand the fungal tree of life.</title>
        <authorList>
            <person name="Ahrendt S.R."/>
            <person name="Quandt C.A."/>
            <person name="Ciobanu D."/>
            <person name="Clum A."/>
            <person name="Salamov A."/>
            <person name="Andreopoulos B."/>
            <person name="Cheng J.F."/>
            <person name="Woyke T."/>
            <person name="Pelin A."/>
            <person name="Henrissat B."/>
            <person name="Reynolds N.K."/>
            <person name="Benny G.L."/>
            <person name="Smith M.E."/>
            <person name="James T.Y."/>
            <person name="Grigoriev I.V."/>
        </authorList>
    </citation>
    <scope>NUCLEOTIDE SEQUENCE [LARGE SCALE GENOMIC DNA]</scope>
    <source>
        <strain evidence="3">RSA 1356</strain>
    </source>
</reference>
<organism evidence="2 3">
    <name type="scientific">Thamnocephalis sphaerospora</name>
    <dbReference type="NCBI Taxonomy" id="78915"/>
    <lineage>
        <taxon>Eukaryota</taxon>
        <taxon>Fungi</taxon>
        <taxon>Fungi incertae sedis</taxon>
        <taxon>Zoopagomycota</taxon>
        <taxon>Zoopagomycotina</taxon>
        <taxon>Zoopagomycetes</taxon>
        <taxon>Zoopagales</taxon>
        <taxon>Sigmoideomycetaceae</taxon>
        <taxon>Thamnocephalis</taxon>
    </lineage>
</organism>
<dbReference type="InterPro" id="IPR011990">
    <property type="entry name" value="TPR-like_helical_dom_sf"/>
</dbReference>
<dbReference type="STRING" id="78915.A0A4P9XV79"/>
<dbReference type="AlphaFoldDB" id="A0A4P9XV79"/>
<evidence type="ECO:0000256" key="1">
    <source>
        <dbReference type="ARBA" id="ARBA00005351"/>
    </source>
</evidence>
<protein>
    <submittedName>
        <fullName evidence="2">Uncharacterized protein</fullName>
    </submittedName>
</protein>
<dbReference type="OrthoDB" id="10252405at2759"/>
<dbReference type="GO" id="GO:0005829">
    <property type="term" value="C:cytosol"/>
    <property type="evidence" value="ECO:0007669"/>
    <property type="project" value="TreeGrafter"/>
</dbReference>
<dbReference type="Proteomes" id="UP000271241">
    <property type="component" value="Unassembled WGS sequence"/>
</dbReference>
<dbReference type="PANTHER" id="PTHR12875:SF0">
    <property type="entry name" value="GOLGI TO ER TRAFFIC PROTEIN 4 HOMOLOG"/>
    <property type="match status" value="1"/>
</dbReference>
<evidence type="ECO:0000313" key="2">
    <source>
        <dbReference type="EMBL" id="RKP09912.1"/>
    </source>
</evidence>